<evidence type="ECO:0000313" key="2">
    <source>
        <dbReference type="Proteomes" id="UP000009328"/>
    </source>
</evidence>
<gene>
    <name evidence="1" type="ORF">BN7_4033</name>
</gene>
<organism evidence="1 2">
    <name type="scientific">Wickerhamomyces ciferrii (strain ATCC 14091 / BCRC 22168 / CBS 111 / JCM 3599 / NBRC 0793 / NRRL Y-1031 F-60-10)</name>
    <name type="common">Yeast</name>
    <name type="synonym">Pichia ciferrii</name>
    <dbReference type="NCBI Taxonomy" id="1206466"/>
    <lineage>
        <taxon>Eukaryota</taxon>
        <taxon>Fungi</taxon>
        <taxon>Dikarya</taxon>
        <taxon>Ascomycota</taxon>
        <taxon>Saccharomycotina</taxon>
        <taxon>Saccharomycetes</taxon>
        <taxon>Phaffomycetales</taxon>
        <taxon>Wickerhamomycetaceae</taxon>
        <taxon>Wickerhamomyces</taxon>
    </lineage>
</organism>
<reference evidence="1 2" key="1">
    <citation type="journal article" date="2012" name="Eukaryot. Cell">
        <title>Draft genome sequence of Wickerhamomyces ciferrii NRRL Y-1031 F-60-10.</title>
        <authorList>
            <person name="Schneider J."/>
            <person name="Andrea H."/>
            <person name="Blom J."/>
            <person name="Jaenicke S."/>
            <person name="Ruckert C."/>
            <person name="Schorsch C."/>
            <person name="Szczepanowski R."/>
            <person name="Farwick M."/>
            <person name="Goesmann A."/>
            <person name="Puhler A."/>
            <person name="Schaffer S."/>
            <person name="Tauch A."/>
            <person name="Kohler T."/>
            <person name="Brinkrolf K."/>
        </authorList>
    </citation>
    <scope>NUCLEOTIDE SEQUENCE [LARGE SCALE GENOMIC DNA]</scope>
    <source>
        <strain evidence="2">ATCC 14091 / BCRC 22168 / CBS 111 / JCM 3599 / NBRC 0793 / NRRL Y-1031 F-60-10</strain>
    </source>
</reference>
<evidence type="ECO:0000313" key="1">
    <source>
        <dbReference type="EMBL" id="CCH44469.1"/>
    </source>
</evidence>
<dbReference type="Proteomes" id="UP000009328">
    <property type="component" value="Unassembled WGS sequence"/>
</dbReference>
<dbReference type="AlphaFoldDB" id="K0KSW4"/>
<accession>K0KSW4</accession>
<name>K0KSW4_WICCF</name>
<keyword evidence="2" id="KW-1185">Reference proteome</keyword>
<dbReference type="EMBL" id="CAIF01000129">
    <property type="protein sequence ID" value="CCH44469.1"/>
    <property type="molecule type" value="Genomic_DNA"/>
</dbReference>
<proteinExistence type="predicted"/>
<dbReference type="InParanoid" id="K0KSW4"/>
<sequence length="286" mass="32930">MTRSNPSSVVKRSVRNSKKVQRTTKSDLKFIQGTLAAVQLLFDDDGILIKIPNYWFSSISKSSLYDTLKLGSKEFFYDRDIDTEEVEAFISQQGLNLCFLKNYLSVNIELLWNYKEMLSCLYQITILNKIGAPLEEMLSKFKEHLVAYVVESIECSVGYDIDEAEKYLAEYRNHFWCDFDSSINDDFEEGASYLTDAKLQTIESYAQNKLVDDHRKFIYGVIVFEGQMILTVNPFCKSSCPLLKVDLKKFLDPHKVVPAVNKVLMMAELARKQMLGEEFSLIEMAN</sequence>
<comment type="caution">
    <text evidence="1">The sequence shown here is derived from an EMBL/GenBank/DDBJ whole genome shotgun (WGS) entry which is preliminary data.</text>
</comment>
<dbReference type="HOGENOM" id="CLU_973881_0_0_1"/>
<protein>
    <submittedName>
        <fullName evidence="1">Uncharacterized protein</fullName>
    </submittedName>
</protein>